<dbReference type="Pfam" id="PF01883">
    <property type="entry name" value="FeS_assembly_P"/>
    <property type="match status" value="1"/>
</dbReference>
<dbReference type="InterPro" id="IPR052339">
    <property type="entry name" value="Fe-S_Maturation_MIP18"/>
</dbReference>
<accession>A0A0P9EUL4</accession>
<dbReference type="OrthoDB" id="9805360at2"/>
<evidence type="ECO:0000313" key="3">
    <source>
        <dbReference type="Proteomes" id="UP000050482"/>
    </source>
</evidence>
<dbReference type="InterPro" id="IPR002744">
    <property type="entry name" value="MIP18-like"/>
</dbReference>
<evidence type="ECO:0000259" key="1">
    <source>
        <dbReference type="Pfam" id="PF01883"/>
    </source>
</evidence>
<dbReference type="InterPro" id="IPR034904">
    <property type="entry name" value="FSCA_dom_sf"/>
</dbReference>
<dbReference type="PATRIC" id="fig|471514.4.peg.1194"/>
<reference evidence="2 3" key="1">
    <citation type="submission" date="2015-09" db="EMBL/GenBank/DDBJ databases">
        <title>Draft genome sequence of Alicyclobacillus ferrooxydans DSM 22381.</title>
        <authorList>
            <person name="Hemp J."/>
        </authorList>
    </citation>
    <scope>NUCLEOTIDE SEQUENCE [LARGE SCALE GENOMIC DNA]</scope>
    <source>
        <strain evidence="2 3">TC-34</strain>
    </source>
</reference>
<dbReference type="Proteomes" id="UP000050482">
    <property type="component" value="Unassembled WGS sequence"/>
</dbReference>
<comment type="caution">
    <text evidence="2">The sequence shown here is derived from an EMBL/GenBank/DDBJ whole genome shotgun (WGS) entry which is preliminary data.</text>
</comment>
<keyword evidence="3" id="KW-1185">Reference proteome</keyword>
<proteinExistence type="predicted"/>
<dbReference type="PANTHER" id="PTHR42831">
    <property type="entry name" value="FE-S PROTEIN MATURATION AUXILIARY FACTOR YITW"/>
    <property type="match status" value="1"/>
</dbReference>
<sequence>MAEVTEKLKDVYDPEIGVNVVDLGLIYKLEEPEEGLLHIEMTMTTPGCPAHDTISDAVEWAAAQAFGVGLVTVDVVWDPPWNPDLMSDEAKEFLNFR</sequence>
<evidence type="ECO:0000313" key="2">
    <source>
        <dbReference type="EMBL" id="KPV42659.1"/>
    </source>
</evidence>
<protein>
    <submittedName>
        <fullName evidence="2">Aromatic ring hydroxylase</fullName>
    </submittedName>
</protein>
<dbReference type="AlphaFoldDB" id="A0A0P9EUL4"/>
<organism evidence="2 3">
    <name type="scientific">Alicyclobacillus ferrooxydans</name>
    <dbReference type="NCBI Taxonomy" id="471514"/>
    <lineage>
        <taxon>Bacteria</taxon>
        <taxon>Bacillati</taxon>
        <taxon>Bacillota</taxon>
        <taxon>Bacilli</taxon>
        <taxon>Bacillales</taxon>
        <taxon>Alicyclobacillaceae</taxon>
        <taxon>Alicyclobacillus</taxon>
    </lineage>
</organism>
<dbReference type="STRING" id="471514.AN477_16705"/>
<dbReference type="PANTHER" id="PTHR42831:SF1">
    <property type="entry name" value="FE-S PROTEIN MATURATION AUXILIARY FACTOR YITW"/>
    <property type="match status" value="1"/>
</dbReference>
<dbReference type="RefSeq" id="WP_054970349.1">
    <property type="nucleotide sequence ID" value="NZ_LJCO01000072.1"/>
</dbReference>
<dbReference type="Gene3D" id="3.30.300.130">
    <property type="entry name" value="Fe-S cluster assembly (FSCA)"/>
    <property type="match status" value="1"/>
</dbReference>
<dbReference type="SUPFAM" id="SSF117916">
    <property type="entry name" value="Fe-S cluster assembly (FSCA) domain-like"/>
    <property type="match status" value="1"/>
</dbReference>
<feature type="domain" description="MIP18 family-like" evidence="1">
    <location>
        <begin position="2"/>
        <end position="72"/>
    </location>
</feature>
<gene>
    <name evidence="2" type="ORF">AN477_16705</name>
</gene>
<dbReference type="EMBL" id="LJCO01000072">
    <property type="protein sequence ID" value="KPV42659.1"/>
    <property type="molecule type" value="Genomic_DNA"/>
</dbReference>
<name>A0A0P9EUL4_9BACL</name>